<dbReference type="Proteomes" id="UP000507470">
    <property type="component" value="Unassembled WGS sequence"/>
</dbReference>
<reference evidence="1 2" key="1">
    <citation type="submission" date="2020-06" db="EMBL/GenBank/DDBJ databases">
        <authorList>
            <person name="Li R."/>
            <person name="Bekaert M."/>
        </authorList>
    </citation>
    <scope>NUCLEOTIDE SEQUENCE [LARGE SCALE GENOMIC DNA]</scope>
    <source>
        <strain evidence="2">wild</strain>
    </source>
</reference>
<protein>
    <submittedName>
        <fullName evidence="1">Uncharacterized protein</fullName>
    </submittedName>
</protein>
<dbReference type="AlphaFoldDB" id="A0A6J8DYN5"/>
<dbReference type="GO" id="GO:0003676">
    <property type="term" value="F:nucleic acid binding"/>
    <property type="evidence" value="ECO:0007669"/>
    <property type="project" value="InterPro"/>
</dbReference>
<sequence length="165" mass="18817">MDEEHRLTMVALPALPALMQTPPDVKTILWKSPTKVKEALLCPCSRSCASAVEFAYHEVPHEETGFSPFELLYGWPVRCPIVILRGLFSGEDEKHRPVIEHVITIRDRLADVSEIVKVNLLHRKGKIKTWYDKRTRFKEFEPGDELLLLLPSEASKNNADALSRT</sequence>
<dbReference type="OrthoDB" id="10066265at2759"/>
<evidence type="ECO:0000313" key="1">
    <source>
        <dbReference type="EMBL" id="CAC5412873.1"/>
    </source>
</evidence>
<dbReference type="EMBL" id="CACVKT020008114">
    <property type="protein sequence ID" value="CAC5412873.1"/>
    <property type="molecule type" value="Genomic_DNA"/>
</dbReference>
<dbReference type="Gene3D" id="3.30.420.10">
    <property type="entry name" value="Ribonuclease H-like superfamily/Ribonuclease H"/>
    <property type="match status" value="1"/>
</dbReference>
<dbReference type="InterPro" id="IPR036397">
    <property type="entry name" value="RNaseH_sf"/>
</dbReference>
<keyword evidence="2" id="KW-1185">Reference proteome</keyword>
<organism evidence="1 2">
    <name type="scientific">Mytilus coruscus</name>
    <name type="common">Sea mussel</name>
    <dbReference type="NCBI Taxonomy" id="42192"/>
    <lineage>
        <taxon>Eukaryota</taxon>
        <taxon>Metazoa</taxon>
        <taxon>Spiralia</taxon>
        <taxon>Lophotrochozoa</taxon>
        <taxon>Mollusca</taxon>
        <taxon>Bivalvia</taxon>
        <taxon>Autobranchia</taxon>
        <taxon>Pteriomorphia</taxon>
        <taxon>Mytilida</taxon>
        <taxon>Mytiloidea</taxon>
        <taxon>Mytilidae</taxon>
        <taxon>Mytilinae</taxon>
        <taxon>Mytilus</taxon>
    </lineage>
</organism>
<name>A0A6J8DYN5_MYTCO</name>
<evidence type="ECO:0000313" key="2">
    <source>
        <dbReference type="Proteomes" id="UP000507470"/>
    </source>
</evidence>
<proteinExistence type="predicted"/>
<accession>A0A6J8DYN5</accession>
<gene>
    <name evidence="1" type="ORF">MCOR_45845</name>
</gene>